<organism evidence="1 2">
    <name type="scientific">Novosphingobium cyanobacteriorum</name>
    <dbReference type="NCBI Taxonomy" id="3024215"/>
    <lineage>
        <taxon>Bacteria</taxon>
        <taxon>Pseudomonadati</taxon>
        <taxon>Pseudomonadota</taxon>
        <taxon>Alphaproteobacteria</taxon>
        <taxon>Sphingomonadales</taxon>
        <taxon>Sphingomonadaceae</taxon>
        <taxon>Novosphingobium</taxon>
    </lineage>
</organism>
<reference evidence="1 2" key="1">
    <citation type="submission" date="2023-03" db="EMBL/GenBank/DDBJ databases">
        <title>Novosphingobium cyanobacteriorum sp. nov., isolated from a eutrophic reservoir during the Microcystis bloom period.</title>
        <authorList>
            <person name="Kang M."/>
            <person name="Le V."/>
            <person name="Ko S.-R."/>
            <person name="Lee S.-A."/>
            <person name="Ahn C.-Y."/>
        </authorList>
    </citation>
    <scope>NUCLEOTIDE SEQUENCE [LARGE SCALE GENOMIC DNA]</scope>
    <source>
        <strain evidence="1 2">HBC54</strain>
    </source>
</reference>
<dbReference type="RefSeq" id="WP_277277436.1">
    <property type="nucleotide sequence ID" value="NZ_JAROCY010000008.1"/>
</dbReference>
<gene>
    <name evidence="1" type="ORF">POM99_10315</name>
</gene>
<sequence>MEHDDAALAQVAFYATLIEWRGPAPFVFAPVPEEHVGEIAHAARSASYGWGVVPVEAQIGRTRFTTSLFPRNGGYLLPVKVAVQRSESIAPGSSVAVLLVVR</sequence>
<name>A0ABT6CI46_9SPHN</name>
<dbReference type="EMBL" id="JAROCY010000008">
    <property type="protein sequence ID" value="MDF8333595.1"/>
    <property type="molecule type" value="Genomic_DNA"/>
</dbReference>
<comment type="caution">
    <text evidence="1">The sequence shown here is derived from an EMBL/GenBank/DDBJ whole genome shotgun (WGS) entry which is preliminary data.</text>
</comment>
<accession>A0ABT6CI46</accession>
<protein>
    <submittedName>
        <fullName evidence="1">DUF1905 domain-containing protein</fullName>
    </submittedName>
</protein>
<dbReference type="Gene3D" id="2.40.30.100">
    <property type="entry name" value="AF2212/PG0164-like"/>
    <property type="match status" value="1"/>
</dbReference>
<evidence type="ECO:0000313" key="1">
    <source>
        <dbReference type="EMBL" id="MDF8333595.1"/>
    </source>
</evidence>
<dbReference type="SUPFAM" id="SSF141694">
    <property type="entry name" value="AF2212/PG0164-like"/>
    <property type="match status" value="1"/>
</dbReference>
<dbReference type="InterPro" id="IPR037079">
    <property type="entry name" value="AF2212/PG0164-like_sf"/>
</dbReference>
<keyword evidence="2" id="KW-1185">Reference proteome</keyword>
<dbReference type="InterPro" id="IPR015018">
    <property type="entry name" value="DUF1905"/>
</dbReference>
<evidence type="ECO:0000313" key="2">
    <source>
        <dbReference type="Proteomes" id="UP001222770"/>
    </source>
</evidence>
<dbReference type="Proteomes" id="UP001222770">
    <property type="component" value="Unassembled WGS sequence"/>
</dbReference>
<dbReference type="Pfam" id="PF08922">
    <property type="entry name" value="DUF1905"/>
    <property type="match status" value="1"/>
</dbReference>
<proteinExistence type="predicted"/>